<keyword evidence="2" id="KW-1185">Reference proteome</keyword>
<dbReference type="STRING" id="573024.SAMN05216208_2642"/>
<dbReference type="AlphaFoldDB" id="A0A1N7HBD7"/>
<evidence type="ECO:0000313" key="1">
    <source>
        <dbReference type="EMBL" id="SIS22176.1"/>
    </source>
</evidence>
<reference evidence="1 2" key="1">
    <citation type="submission" date="2017-01" db="EMBL/GenBank/DDBJ databases">
        <authorList>
            <person name="Mah S.A."/>
            <person name="Swanson W.J."/>
            <person name="Moy G.W."/>
            <person name="Vacquier V.D."/>
        </authorList>
    </citation>
    <scope>NUCLEOTIDE SEQUENCE [LARGE SCALE GENOMIC DNA]</scope>
    <source>
        <strain evidence="1 2">DSM 29590</strain>
    </source>
</reference>
<dbReference type="EMBL" id="FTNV01000003">
    <property type="protein sequence ID" value="SIS22176.1"/>
    <property type="molecule type" value="Genomic_DNA"/>
</dbReference>
<organism evidence="1 2">
    <name type="scientific">Roseovarius nanhaiticus</name>
    <dbReference type="NCBI Taxonomy" id="573024"/>
    <lineage>
        <taxon>Bacteria</taxon>
        <taxon>Pseudomonadati</taxon>
        <taxon>Pseudomonadota</taxon>
        <taxon>Alphaproteobacteria</taxon>
        <taxon>Rhodobacterales</taxon>
        <taxon>Roseobacteraceae</taxon>
        <taxon>Roseovarius</taxon>
    </lineage>
</organism>
<dbReference type="OrthoDB" id="9803878at2"/>
<dbReference type="RefSeq" id="WP_083687111.1">
    <property type="nucleotide sequence ID" value="NZ_FOAC01000002.1"/>
</dbReference>
<protein>
    <submittedName>
        <fullName evidence="1">Transposase</fullName>
    </submittedName>
</protein>
<name>A0A1N7HBD7_9RHOB</name>
<gene>
    <name evidence="1" type="ORF">SAMN05421666_2673</name>
</gene>
<dbReference type="Proteomes" id="UP000186019">
    <property type="component" value="Unassembled WGS sequence"/>
</dbReference>
<accession>A0A1N7HBD7</accession>
<sequence>MDKRGKDIRHKTREVCSAKAKIFGLLAGLSREQRVSVLCRREGIAESLYYRGPNEFLDAGNRRLAGDAARWVTSPDVTDLRPDTSDLKERVADLTLENCLLKLA</sequence>
<evidence type="ECO:0000313" key="2">
    <source>
        <dbReference type="Proteomes" id="UP000186019"/>
    </source>
</evidence>
<proteinExistence type="predicted"/>